<evidence type="ECO:0008006" key="3">
    <source>
        <dbReference type="Google" id="ProtNLM"/>
    </source>
</evidence>
<protein>
    <recommendedName>
        <fullName evidence="3">HK97 gp10 family phage protein</fullName>
    </recommendedName>
</protein>
<proteinExistence type="predicted"/>
<dbReference type="AlphaFoldDB" id="A0A7W5BZS4"/>
<evidence type="ECO:0000313" key="2">
    <source>
        <dbReference type="Proteomes" id="UP000525987"/>
    </source>
</evidence>
<gene>
    <name evidence="1" type="ORF">FHR96_003082</name>
</gene>
<keyword evidence="2" id="KW-1185">Reference proteome</keyword>
<dbReference type="RefSeq" id="WP_183388554.1">
    <property type="nucleotide sequence ID" value="NZ_JACHXM010000018.1"/>
</dbReference>
<reference evidence="1 2" key="1">
    <citation type="submission" date="2020-08" db="EMBL/GenBank/DDBJ databases">
        <title>Genomic Encyclopedia of Type Strains, Phase III (KMG-III): the genomes of soil and plant-associated and newly described type strains.</title>
        <authorList>
            <person name="Whitman W."/>
        </authorList>
    </citation>
    <scope>NUCLEOTIDE SEQUENCE [LARGE SCALE GENOMIC DNA]</scope>
    <source>
        <strain evidence="1 2">CECT 5995</strain>
    </source>
</reference>
<comment type="caution">
    <text evidence="1">The sequence shown here is derived from an EMBL/GenBank/DDBJ whole genome shotgun (WGS) entry which is preliminary data.</text>
</comment>
<dbReference type="EMBL" id="JACHXM010000018">
    <property type="protein sequence ID" value="MBB3142195.1"/>
    <property type="molecule type" value="Genomic_DNA"/>
</dbReference>
<name>A0A7W5BZS4_9GAMM</name>
<sequence length="147" mass="16359">MSGFEWQVEGEGFDAARRDMADLERKLQQGAVRSGLVRAIGPTKRLAKRLAPHDTGDLARAVGHRSISKTAKARLGIEPDTVALLVGTNRRINGRWQGRKGLWHERGTENMDANPFLSPALEQTQSGFAGRFYDGLTRYLDRKGLRT</sequence>
<accession>A0A7W5BZS4</accession>
<evidence type="ECO:0000313" key="1">
    <source>
        <dbReference type="EMBL" id="MBB3142195.1"/>
    </source>
</evidence>
<dbReference type="Proteomes" id="UP000525987">
    <property type="component" value="Unassembled WGS sequence"/>
</dbReference>
<organism evidence="1 2">
    <name type="scientific">Halomonas organivorans</name>
    <dbReference type="NCBI Taxonomy" id="257772"/>
    <lineage>
        <taxon>Bacteria</taxon>
        <taxon>Pseudomonadati</taxon>
        <taxon>Pseudomonadota</taxon>
        <taxon>Gammaproteobacteria</taxon>
        <taxon>Oceanospirillales</taxon>
        <taxon>Halomonadaceae</taxon>
        <taxon>Halomonas</taxon>
    </lineage>
</organism>